<feature type="domain" description="Cas12f1-like TNB" evidence="2">
    <location>
        <begin position="2"/>
        <end position="63"/>
    </location>
</feature>
<gene>
    <name evidence="3" type="ORF">J07HQW2_01561</name>
</gene>
<dbReference type="STRING" id="1238425.J07HQW2_01561"/>
<evidence type="ECO:0000259" key="2">
    <source>
        <dbReference type="Pfam" id="PF07282"/>
    </source>
</evidence>
<keyword evidence="1" id="KW-0238">DNA-binding</keyword>
<dbReference type="GO" id="GO:0003677">
    <property type="term" value="F:DNA binding"/>
    <property type="evidence" value="ECO:0007669"/>
    <property type="project" value="UniProtKB-KW"/>
</dbReference>
<dbReference type="Proteomes" id="UP000030710">
    <property type="component" value="Unassembled WGS sequence"/>
</dbReference>
<dbReference type="eggNOG" id="arCOG00683">
    <property type="taxonomic scope" value="Archaea"/>
</dbReference>
<dbReference type="AlphaFoldDB" id="U1NDP0"/>
<name>U1NDP0_9EURY</name>
<protein>
    <submittedName>
        <fullName evidence="3">Transposase</fullName>
    </submittedName>
</protein>
<sequence length="105" mass="11508">MNLIDYKARERGVEVEMPDEWGTSSSCSVCGHEDDDSRVERGLWKCDRCGVVAHGDVNGADNIRQKTLPVTPPLGDSGNGCLAQPRVIQFSRTHGHGFQPRATVE</sequence>
<dbReference type="InterPro" id="IPR010095">
    <property type="entry name" value="Cas12f1-like_TNB"/>
</dbReference>
<accession>U1NDP0</accession>
<dbReference type="HOGENOM" id="CLU_127458_0_0_2"/>
<organism evidence="3 4">
    <name type="scientific">Haloquadratum walsbyi J07HQW2</name>
    <dbReference type="NCBI Taxonomy" id="1238425"/>
    <lineage>
        <taxon>Archaea</taxon>
        <taxon>Methanobacteriati</taxon>
        <taxon>Methanobacteriota</taxon>
        <taxon>Stenosarchaea group</taxon>
        <taxon>Halobacteria</taxon>
        <taxon>Halobacteriales</taxon>
        <taxon>Haloferacaceae</taxon>
        <taxon>Haloquadratum</taxon>
    </lineage>
</organism>
<reference evidence="3 4" key="1">
    <citation type="journal article" date="2013" name="PLoS ONE">
        <title>Assembly-driven community genomics of a hypersaline microbial ecosystem.</title>
        <authorList>
            <person name="Podell S."/>
            <person name="Ugalde J.A."/>
            <person name="Narasingarao P."/>
            <person name="Banfield J.F."/>
            <person name="Heidelberg K.B."/>
            <person name="Allen E.E."/>
        </authorList>
    </citation>
    <scope>NUCLEOTIDE SEQUENCE [LARGE SCALE GENOMIC DNA]</scope>
    <source>
        <strain evidence="4">J07HQW2</strain>
    </source>
</reference>
<proteinExistence type="predicted"/>
<evidence type="ECO:0000256" key="1">
    <source>
        <dbReference type="ARBA" id="ARBA00023125"/>
    </source>
</evidence>
<evidence type="ECO:0000313" key="3">
    <source>
        <dbReference type="EMBL" id="ERG95115.1"/>
    </source>
</evidence>
<dbReference type="EMBL" id="KE356561">
    <property type="protein sequence ID" value="ERG95115.1"/>
    <property type="molecule type" value="Genomic_DNA"/>
</dbReference>
<evidence type="ECO:0000313" key="4">
    <source>
        <dbReference type="Proteomes" id="UP000030710"/>
    </source>
</evidence>
<dbReference type="Pfam" id="PF07282">
    <property type="entry name" value="Cas12f1-like_TNB"/>
    <property type="match status" value="1"/>
</dbReference>